<feature type="domain" description="Rhodanese" evidence="1">
    <location>
        <begin position="23"/>
        <end position="107"/>
    </location>
</feature>
<comment type="caution">
    <text evidence="2">The sequence shown here is derived from an EMBL/GenBank/DDBJ whole genome shotgun (WGS) entry which is preliminary data.</text>
</comment>
<proteinExistence type="predicted"/>
<evidence type="ECO:0000313" key="2">
    <source>
        <dbReference type="EMBL" id="MFC1458646.1"/>
    </source>
</evidence>
<sequence>MPSINTISIDKLARLVGTPRCPVLIDVQTDEDFAADPRLIPGSIRRPWSRVSEWAHEFTGRSVIVICQKGLKISQGVAAWLRHEGIPADSLEGGALGWAQAGLPMVPEAVLPPRDGQGRTIWVTRARPKVDRIACPWLIRRFVDPQAVFLFVAASEVPAVAQRFGAAPFDIEGEDVFWSHRGERCTFDTMVEEFGLATEPLLRLATIVRGADTARPDLVPEAAGLLAASLGLSRMYADDLEQLEAGMALYDAFYRWCRDATDETHNWPVRKPGA</sequence>
<dbReference type="RefSeq" id="WP_377030553.1">
    <property type="nucleotide sequence ID" value="NZ_JBHOMY010000059.1"/>
</dbReference>
<dbReference type="InterPro" id="IPR018634">
    <property type="entry name" value="ChrB_C"/>
</dbReference>
<dbReference type="Proteomes" id="UP001593940">
    <property type="component" value="Unassembled WGS sequence"/>
</dbReference>
<dbReference type="InterPro" id="IPR036873">
    <property type="entry name" value="Rhodanese-like_dom_sf"/>
</dbReference>
<dbReference type="SUPFAM" id="SSF52821">
    <property type="entry name" value="Rhodanese/Cell cycle control phosphatase"/>
    <property type="match status" value="1"/>
</dbReference>
<name>A0ABV6YBK8_9HYPH</name>
<accession>A0ABV6YBK8</accession>
<reference evidence="2 3" key="1">
    <citation type="submission" date="2024-09" db="EMBL/GenBank/DDBJ databases">
        <title>Nodulacao em especies de Leguminosae Basais da Amazonia e Caracterizacao dos Rizobios e Bacterias Associadas aos Nodulos.</title>
        <authorList>
            <person name="Jambeiro I.C.A."/>
            <person name="Lopes I.S."/>
            <person name="Aguiar E.R.G.R."/>
            <person name="Santos A.F.J."/>
            <person name="Dos Santos J.M.F."/>
            <person name="Gross E."/>
        </authorList>
    </citation>
    <scope>NUCLEOTIDE SEQUENCE [LARGE SCALE GENOMIC DNA]</scope>
    <source>
        <strain evidence="2 3">BRUESC1165</strain>
    </source>
</reference>
<dbReference type="Gene3D" id="3.40.250.10">
    <property type="entry name" value="Rhodanese-like domain"/>
    <property type="match status" value="1"/>
</dbReference>
<dbReference type="SMART" id="SM00450">
    <property type="entry name" value="RHOD"/>
    <property type="match status" value="1"/>
</dbReference>
<dbReference type="InterPro" id="IPR001763">
    <property type="entry name" value="Rhodanese-like_dom"/>
</dbReference>
<organism evidence="2 3">
    <name type="scientific">Microvirga arabica</name>
    <dbReference type="NCBI Taxonomy" id="1128671"/>
    <lineage>
        <taxon>Bacteria</taxon>
        <taxon>Pseudomonadati</taxon>
        <taxon>Pseudomonadota</taxon>
        <taxon>Alphaproteobacteria</taxon>
        <taxon>Hyphomicrobiales</taxon>
        <taxon>Methylobacteriaceae</taxon>
        <taxon>Microvirga</taxon>
    </lineage>
</organism>
<gene>
    <name evidence="2" type="ORF">ACETIH_18470</name>
</gene>
<protein>
    <submittedName>
        <fullName evidence="2">Chromate resistance protein ChrB domain-containing protein</fullName>
    </submittedName>
</protein>
<evidence type="ECO:0000259" key="1">
    <source>
        <dbReference type="PROSITE" id="PS50206"/>
    </source>
</evidence>
<keyword evidence="3" id="KW-1185">Reference proteome</keyword>
<dbReference type="Pfam" id="PF00581">
    <property type="entry name" value="Rhodanese"/>
    <property type="match status" value="1"/>
</dbReference>
<dbReference type="EMBL" id="JBHOMY010000059">
    <property type="protein sequence ID" value="MFC1458646.1"/>
    <property type="molecule type" value="Genomic_DNA"/>
</dbReference>
<evidence type="ECO:0000313" key="3">
    <source>
        <dbReference type="Proteomes" id="UP001593940"/>
    </source>
</evidence>
<dbReference type="PROSITE" id="PS50206">
    <property type="entry name" value="RHODANESE_3"/>
    <property type="match status" value="1"/>
</dbReference>
<dbReference type="Pfam" id="PF09828">
    <property type="entry name" value="ChrB_C"/>
    <property type="match status" value="1"/>
</dbReference>